<dbReference type="SUPFAM" id="SSF50800">
    <property type="entry name" value="PK beta-barrel domain-like"/>
    <property type="match status" value="1"/>
</dbReference>
<dbReference type="Proteomes" id="UP000281245">
    <property type="component" value="Unassembled WGS sequence"/>
</dbReference>
<gene>
    <name evidence="3" type="ORF">D0868_04944</name>
    <name evidence="2" type="ORF">D0869_04053</name>
</gene>
<dbReference type="Pfam" id="PF03476">
    <property type="entry name" value="MOSC_N"/>
    <property type="match status" value="1"/>
</dbReference>
<dbReference type="EMBL" id="QWIK01000327">
    <property type="protein sequence ID" value="RMY08182.1"/>
    <property type="molecule type" value="Genomic_DNA"/>
</dbReference>
<dbReference type="PANTHER" id="PTHR14237">
    <property type="entry name" value="MOLYBDOPTERIN COFACTOR SULFURASE MOSC"/>
    <property type="match status" value="1"/>
</dbReference>
<dbReference type="Proteomes" id="UP000282582">
    <property type="component" value="Unassembled WGS sequence"/>
</dbReference>
<evidence type="ECO:0000313" key="5">
    <source>
        <dbReference type="Proteomes" id="UP000282582"/>
    </source>
</evidence>
<dbReference type="GO" id="GO:0030170">
    <property type="term" value="F:pyridoxal phosphate binding"/>
    <property type="evidence" value="ECO:0007669"/>
    <property type="project" value="InterPro"/>
</dbReference>
<comment type="caution">
    <text evidence="3">The sequence shown here is derived from an EMBL/GenBank/DDBJ whole genome shotgun (WGS) entry which is preliminary data.</text>
</comment>
<sequence length="337" mass="37633">MKISKIYTYPIKGMRATELDNAVLSKNGLPFDRRFMVLKIQEDGSHKNMAVAHFPEMTLYFPTIQLPGGDDATRGTITITYKPPSGGQRSLDIPLIPETEGLEQIDITLHGSPATAYKMDQEYNAWLSSCFGYEVILVHLGHNLRNVLMSTSGKADSQSSSWWSSITSKASGFLTGAGDDQNRITFADCAPYLVVSEKSMDDVHNRLPDGQRMDIIKFRPNIIVAGADKVWEEDLWQELLINGKTRILCEHNCGRCKSINIDYATGAPGTDELGKMLKKLNSDRRIDQGAKWSPVFGRYSFLAPDSNEHSISVGDEVIVSKRLEETTRFDWPGMCTK</sequence>
<evidence type="ECO:0000313" key="2">
    <source>
        <dbReference type="EMBL" id="RMX85131.1"/>
    </source>
</evidence>
<dbReference type="Pfam" id="PF03473">
    <property type="entry name" value="MOSC"/>
    <property type="match status" value="1"/>
</dbReference>
<dbReference type="AlphaFoldDB" id="A0A3M6YZF5"/>
<dbReference type="PANTHER" id="PTHR14237:SF34">
    <property type="entry name" value="MOSC DOMAIN PROTEIN (AFU_ORTHOLOGUE AFUA_2G07820)"/>
    <property type="match status" value="1"/>
</dbReference>
<dbReference type="InterPro" id="IPR005303">
    <property type="entry name" value="MOCOS_middle"/>
</dbReference>
<dbReference type="PROSITE" id="PS51340">
    <property type="entry name" value="MOSC"/>
    <property type="match status" value="1"/>
</dbReference>
<protein>
    <recommendedName>
        <fullName evidence="1">MOSC domain-containing protein</fullName>
    </recommendedName>
</protein>
<organism evidence="3 5">
    <name type="scientific">Hortaea werneckii</name>
    <name type="common">Black yeast</name>
    <name type="synonym">Cladosporium werneckii</name>
    <dbReference type="NCBI Taxonomy" id="91943"/>
    <lineage>
        <taxon>Eukaryota</taxon>
        <taxon>Fungi</taxon>
        <taxon>Dikarya</taxon>
        <taxon>Ascomycota</taxon>
        <taxon>Pezizomycotina</taxon>
        <taxon>Dothideomycetes</taxon>
        <taxon>Dothideomycetidae</taxon>
        <taxon>Mycosphaerellales</taxon>
        <taxon>Teratosphaeriaceae</taxon>
        <taxon>Hortaea</taxon>
    </lineage>
</organism>
<dbReference type="EMBL" id="QWIJ01000240">
    <property type="protein sequence ID" value="RMX85131.1"/>
    <property type="molecule type" value="Genomic_DNA"/>
</dbReference>
<dbReference type="SUPFAM" id="SSF141673">
    <property type="entry name" value="MOSC N-terminal domain-like"/>
    <property type="match status" value="1"/>
</dbReference>
<reference evidence="4 5" key="1">
    <citation type="journal article" date="2018" name="BMC Genomics">
        <title>Genomic evidence for intraspecific hybridization in a clonal and extremely halotolerant yeast.</title>
        <authorList>
            <person name="Gostincar C."/>
            <person name="Stajich J.E."/>
            <person name="Zupancic J."/>
            <person name="Zalar P."/>
            <person name="Gunde-Cimerman N."/>
        </authorList>
    </citation>
    <scope>NUCLEOTIDE SEQUENCE [LARGE SCALE GENOMIC DNA]</scope>
    <source>
        <strain evidence="3 5">EXF-6654</strain>
        <strain evidence="2 4">EXF-6656</strain>
    </source>
</reference>
<name>A0A3M6YZF5_HORWE</name>
<dbReference type="VEuPathDB" id="FungiDB:BTJ68_11653"/>
<feature type="domain" description="MOSC" evidence="1">
    <location>
        <begin position="156"/>
        <end position="320"/>
    </location>
</feature>
<evidence type="ECO:0000313" key="3">
    <source>
        <dbReference type="EMBL" id="RMY08182.1"/>
    </source>
</evidence>
<dbReference type="GO" id="GO:0030151">
    <property type="term" value="F:molybdenum ion binding"/>
    <property type="evidence" value="ECO:0007669"/>
    <property type="project" value="InterPro"/>
</dbReference>
<dbReference type="InterPro" id="IPR011037">
    <property type="entry name" value="Pyrv_Knase-like_insert_dom_sf"/>
</dbReference>
<accession>A0A3M6YZF5</accession>
<evidence type="ECO:0000313" key="4">
    <source>
        <dbReference type="Proteomes" id="UP000281245"/>
    </source>
</evidence>
<dbReference type="OrthoDB" id="17255at2759"/>
<evidence type="ECO:0000259" key="1">
    <source>
        <dbReference type="PROSITE" id="PS51340"/>
    </source>
</evidence>
<dbReference type="GO" id="GO:0003824">
    <property type="term" value="F:catalytic activity"/>
    <property type="evidence" value="ECO:0007669"/>
    <property type="project" value="InterPro"/>
</dbReference>
<proteinExistence type="predicted"/>
<dbReference type="InterPro" id="IPR005302">
    <property type="entry name" value="MoCF_Sase_C"/>
</dbReference>